<reference evidence="2" key="1">
    <citation type="journal article" date="2023" name="G3 (Bethesda)">
        <title>Genome assembly and association tests identify interacting loci associated with vigor, precocity, and sex in interspecific pistachio rootstocks.</title>
        <authorList>
            <person name="Palmer W."/>
            <person name="Jacygrad E."/>
            <person name="Sagayaradj S."/>
            <person name="Cavanaugh K."/>
            <person name="Han R."/>
            <person name="Bertier L."/>
            <person name="Beede B."/>
            <person name="Kafkas S."/>
            <person name="Golino D."/>
            <person name="Preece J."/>
            <person name="Michelmore R."/>
        </authorList>
    </citation>
    <scope>NUCLEOTIDE SEQUENCE [LARGE SCALE GENOMIC DNA]</scope>
</reference>
<proteinExistence type="predicted"/>
<evidence type="ECO:0000313" key="1">
    <source>
        <dbReference type="EMBL" id="KAJ0021365.1"/>
    </source>
</evidence>
<organism evidence="1 2">
    <name type="scientific">Pistacia integerrima</name>
    <dbReference type="NCBI Taxonomy" id="434235"/>
    <lineage>
        <taxon>Eukaryota</taxon>
        <taxon>Viridiplantae</taxon>
        <taxon>Streptophyta</taxon>
        <taxon>Embryophyta</taxon>
        <taxon>Tracheophyta</taxon>
        <taxon>Spermatophyta</taxon>
        <taxon>Magnoliopsida</taxon>
        <taxon>eudicotyledons</taxon>
        <taxon>Gunneridae</taxon>
        <taxon>Pentapetalae</taxon>
        <taxon>rosids</taxon>
        <taxon>malvids</taxon>
        <taxon>Sapindales</taxon>
        <taxon>Anacardiaceae</taxon>
        <taxon>Pistacia</taxon>
    </lineage>
</organism>
<dbReference type="Proteomes" id="UP001163603">
    <property type="component" value="Chromosome 11"/>
</dbReference>
<dbReference type="EMBL" id="CM047746">
    <property type="protein sequence ID" value="KAJ0021365.1"/>
    <property type="molecule type" value="Genomic_DNA"/>
</dbReference>
<sequence>MDSRLSHKLLLLLYIYIYIYIRKLHTQSKEYEETLDDRNRNMGISKEIIIIIFFIISSSRTSPLSW</sequence>
<gene>
    <name evidence="1" type="ORF">Pint_32499</name>
</gene>
<accession>A0ACC0XSA7</accession>
<keyword evidence="2" id="KW-1185">Reference proteome</keyword>
<comment type="caution">
    <text evidence="1">The sequence shown here is derived from an EMBL/GenBank/DDBJ whole genome shotgun (WGS) entry which is preliminary data.</text>
</comment>
<protein>
    <submittedName>
        <fullName evidence="1">Uncharacterized protein</fullName>
    </submittedName>
</protein>
<evidence type="ECO:0000313" key="2">
    <source>
        <dbReference type="Proteomes" id="UP001163603"/>
    </source>
</evidence>
<name>A0ACC0XSA7_9ROSI</name>